<evidence type="ECO:0000313" key="2">
    <source>
        <dbReference type="EMBL" id="MBB6068777.1"/>
    </source>
</evidence>
<gene>
    <name evidence="2" type="ORF">HNQ61_000388</name>
</gene>
<keyword evidence="3" id="KW-1185">Reference proteome</keyword>
<keyword evidence="1" id="KW-1133">Transmembrane helix</keyword>
<organism evidence="2 3">
    <name type="scientific">Longimicrobium terrae</name>
    <dbReference type="NCBI Taxonomy" id="1639882"/>
    <lineage>
        <taxon>Bacteria</taxon>
        <taxon>Pseudomonadati</taxon>
        <taxon>Gemmatimonadota</taxon>
        <taxon>Longimicrobiia</taxon>
        <taxon>Longimicrobiales</taxon>
        <taxon>Longimicrobiaceae</taxon>
        <taxon>Longimicrobium</taxon>
    </lineage>
</organism>
<evidence type="ECO:0000256" key="1">
    <source>
        <dbReference type="SAM" id="Phobius"/>
    </source>
</evidence>
<proteinExistence type="predicted"/>
<dbReference type="Proteomes" id="UP000582837">
    <property type="component" value="Unassembled WGS sequence"/>
</dbReference>
<name>A0A841GJN4_9BACT</name>
<keyword evidence="1" id="KW-0472">Membrane</keyword>
<sequence>MSLLGPLEKLIPQPDPEKRDFKSGLLEIRDKTIKLGDNVYSIANIASISVLDLRTPVPWIFWLLLGVAALAVMYGGRASFAAVPALYCALAVFIKHWLEKSAADFKIVVSMNSGGSASIFSDEQEFLSSIAAELYGVIELGIPSHAAYNIDQNVRLEGVAGSPIIVSGVASGAISNVLAGAQA</sequence>
<evidence type="ECO:0000313" key="3">
    <source>
        <dbReference type="Proteomes" id="UP000582837"/>
    </source>
</evidence>
<accession>A0A841GJN4</accession>
<dbReference type="AlphaFoldDB" id="A0A841GJN4"/>
<dbReference type="EMBL" id="JACHIA010000001">
    <property type="protein sequence ID" value="MBB6068777.1"/>
    <property type="molecule type" value="Genomic_DNA"/>
</dbReference>
<feature type="transmembrane region" description="Helical" evidence="1">
    <location>
        <begin position="57"/>
        <end position="74"/>
    </location>
</feature>
<keyword evidence="1" id="KW-0812">Transmembrane</keyword>
<reference evidence="2 3" key="1">
    <citation type="submission" date="2020-08" db="EMBL/GenBank/DDBJ databases">
        <title>Genomic Encyclopedia of Type Strains, Phase IV (KMG-IV): sequencing the most valuable type-strain genomes for metagenomic binning, comparative biology and taxonomic classification.</title>
        <authorList>
            <person name="Goeker M."/>
        </authorList>
    </citation>
    <scope>NUCLEOTIDE SEQUENCE [LARGE SCALE GENOMIC DNA]</scope>
    <source>
        <strain evidence="2 3">DSM 29007</strain>
    </source>
</reference>
<protein>
    <submittedName>
        <fullName evidence="2">Uncharacterized protein</fullName>
    </submittedName>
</protein>
<comment type="caution">
    <text evidence="2">The sequence shown here is derived from an EMBL/GenBank/DDBJ whole genome shotgun (WGS) entry which is preliminary data.</text>
</comment>